<keyword evidence="2 5" id="KW-0645">Protease</keyword>
<protein>
    <submittedName>
        <fullName evidence="8">S8 family peptidase</fullName>
    </submittedName>
</protein>
<evidence type="ECO:0000259" key="7">
    <source>
        <dbReference type="Pfam" id="PF00082"/>
    </source>
</evidence>
<dbReference type="SUPFAM" id="SSF52743">
    <property type="entry name" value="Subtilisin-like"/>
    <property type="match status" value="1"/>
</dbReference>
<dbReference type="PANTHER" id="PTHR43806">
    <property type="entry name" value="PEPTIDASE S8"/>
    <property type="match status" value="1"/>
</dbReference>
<accession>A0ABM8DHL2</accession>
<dbReference type="InterPro" id="IPR015500">
    <property type="entry name" value="Peptidase_S8_subtilisin-rel"/>
</dbReference>
<feature type="domain" description="Peptidase S8/S53" evidence="7">
    <location>
        <begin position="207"/>
        <end position="549"/>
    </location>
</feature>
<feature type="coiled-coil region" evidence="6">
    <location>
        <begin position="641"/>
        <end position="668"/>
    </location>
</feature>
<organism evidence="8 9">
    <name type="scientific">Lysobacter auxotrophicus</name>
    <dbReference type="NCBI Taxonomy" id="2992573"/>
    <lineage>
        <taxon>Bacteria</taxon>
        <taxon>Pseudomonadati</taxon>
        <taxon>Pseudomonadota</taxon>
        <taxon>Gammaproteobacteria</taxon>
        <taxon>Lysobacterales</taxon>
        <taxon>Lysobacteraceae</taxon>
        <taxon>Lysobacter</taxon>
    </lineage>
</organism>
<feature type="active site" description="Charge relay system" evidence="5">
    <location>
        <position position="247"/>
    </location>
</feature>
<comment type="similarity">
    <text evidence="1 5">Belongs to the peptidase S8 family.</text>
</comment>
<evidence type="ECO:0000256" key="5">
    <source>
        <dbReference type="PROSITE-ProRule" id="PRU01240"/>
    </source>
</evidence>
<keyword evidence="4 5" id="KW-0720">Serine protease</keyword>
<proteinExistence type="inferred from homology"/>
<reference evidence="8 9" key="1">
    <citation type="journal article" date="2023" name="Int. J. Syst. Evol. Microbiol.">
        <title>Physiological and genomic analyses of cobalamin (vitamin B12)-auxotrophy of Lysobacter auxotrophicus sp. nov., a methionine-auxotrophic chitinolytic bacterium isolated from chitin-treated soil.</title>
        <authorList>
            <person name="Saito A."/>
            <person name="Dohra H."/>
            <person name="Hamada M."/>
            <person name="Moriuchi R."/>
            <person name="Kotsuchibashi Y."/>
            <person name="Mori K."/>
        </authorList>
    </citation>
    <scope>NUCLEOTIDE SEQUENCE [LARGE SCALE GENOMIC DNA]</scope>
    <source>
        <strain evidence="8 9">5-21a</strain>
    </source>
</reference>
<keyword evidence="3 5" id="KW-0378">Hydrolase</keyword>
<evidence type="ECO:0000256" key="6">
    <source>
        <dbReference type="SAM" id="Coils"/>
    </source>
</evidence>
<dbReference type="RefSeq" id="WP_281779977.1">
    <property type="nucleotide sequence ID" value="NZ_AP027041.1"/>
</dbReference>
<evidence type="ECO:0000313" key="8">
    <source>
        <dbReference type="EMBL" id="BDU18096.1"/>
    </source>
</evidence>
<dbReference type="Proteomes" id="UP001317822">
    <property type="component" value="Chromosome"/>
</dbReference>
<evidence type="ECO:0000256" key="3">
    <source>
        <dbReference type="ARBA" id="ARBA00022801"/>
    </source>
</evidence>
<evidence type="ECO:0000256" key="1">
    <source>
        <dbReference type="ARBA" id="ARBA00011073"/>
    </source>
</evidence>
<gene>
    <name evidence="8" type="ORF">LA521A_32970</name>
</gene>
<dbReference type="InterPro" id="IPR034074">
    <property type="entry name" value="Y4bN_pept_dom"/>
</dbReference>
<dbReference type="PANTHER" id="PTHR43806:SF11">
    <property type="entry name" value="CEREVISIN-RELATED"/>
    <property type="match status" value="1"/>
</dbReference>
<evidence type="ECO:0000256" key="2">
    <source>
        <dbReference type="ARBA" id="ARBA00022670"/>
    </source>
</evidence>
<dbReference type="InterPro" id="IPR050131">
    <property type="entry name" value="Peptidase_S8_subtilisin-like"/>
</dbReference>
<evidence type="ECO:0000313" key="9">
    <source>
        <dbReference type="Proteomes" id="UP001317822"/>
    </source>
</evidence>
<keyword evidence="9" id="KW-1185">Reference proteome</keyword>
<evidence type="ECO:0000256" key="4">
    <source>
        <dbReference type="ARBA" id="ARBA00022825"/>
    </source>
</evidence>
<dbReference type="InterPro" id="IPR000209">
    <property type="entry name" value="Peptidase_S8/S53_dom"/>
</dbReference>
<dbReference type="PRINTS" id="PR00723">
    <property type="entry name" value="SUBTILISIN"/>
</dbReference>
<sequence>MSIVLEISPKGFLDYKKLEWRREGIEVLNVAEGNTSDLVVVFVPDGHLTAFVSRITEYLEQDTRFNRPKNAALVNVIENVRKAAFDELWTDVSEAPPAGEVRWFQLWLRELREGPLVTRDRFAGLAQQLGIEVEPGFVPFPGRVVIAARAVREMLEQAIELLDAVAEIRSVAPTAEFFLSQLNPAEQAEWVNDLAARTTHGESEGAPYVALLDTGVNNGHPLLRHGLADDDLHALQPAWRRTDHHGHGTQMAGLVLHGNLVDPLASTQAYQIAHRLESVKILPPDGENPPHLYGWITEQATRAVEDPYPNRRRTFAMMTTSIGKTTGSPSEWSATIDRLAFGAPEVVDDESEEAQSKPRLFVLSSGNVGWPDWNNYPAINDLSPVENPGQSWNAITVGACTYLTDFDQDEYPSFQAIATGGGLSPSSSTSLMWPRTNWPYKPDVVAEGGNGCLDAGIHVIVGPENLRLLSTSHEMATALLTETGDTSAATAEVARLCARLSDRYPDYWPETLRALVIHGARYTPAMLAQLPLVRLMRHKLNLLKRYGFGAISPDNSLESTATRPTLVLQETIKPYRVDGSNIRLNTINLHELPWPAAALQALGEATVALRITLSHFVDPNPSQRGWQSKFRYQSHGLRFAVKGATELAEEFNQRINLLEREAAAENGEDEHGAFRDPDSAGWFLGTKLQSRGSIHSDVWMGTAAELAEKSHIAVFPVGGWWKDWKGAGQPNKTVRYALVVTLEVAENMEVDLYTPILAQIPVPAVGVPVDIG</sequence>
<dbReference type="Gene3D" id="3.40.50.200">
    <property type="entry name" value="Peptidase S8/S53 domain"/>
    <property type="match status" value="1"/>
</dbReference>
<dbReference type="Pfam" id="PF00082">
    <property type="entry name" value="Peptidase_S8"/>
    <property type="match status" value="1"/>
</dbReference>
<dbReference type="EMBL" id="AP027041">
    <property type="protein sequence ID" value="BDU18096.1"/>
    <property type="molecule type" value="Genomic_DNA"/>
</dbReference>
<feature type="active site" description="Charge relay system" evidence="5">
    <location>
        <position position="213"/>
    </location>
</feature>
<keyword evidence="6" id="KW-0175">Coiled coil</keyword>
<dbReference type="CDD" id="cd04847">
    <property type="entry name" value="Peptidases_S8_Subtilisin_like_2"/>
    <property type="match status" value="1"/>
</dbReference>
<feature type="active site" description="Charge relay system" evidence="5">
    <location>
        <position position="487"/>
    </location>
</feature>
<dbReference type="PROSITE" id="PS51892">
    <property type="entry name" value="SUBTILASE"/>
    <property type="match status" value="1"/>
</dbReference>
<dbReference type="InterPro" id="IPR036852">
    <property type="entry name" value="Peptidase_S8/S53_dom_sf"/>
</dbReference>
<name>A0ABM8DHL2_9GAMM</name>